<evidence type="ECO:0000313" key="3">
    <source>
        <dbReference type="Proteomes" id="UP001061958"/>
    </source>
</evidence>
<name>A0A9C7UQ80_9RHOD</name>
<feature type="domain" description="Swiss Army Knife RNA repair protein HAD" evidence="1">
    <location>
        <begin position="90"/>
        <end position="199"/>
    </location>
</feature>
<dbReference type="EMBL" id="BQMJ01000026">
    <property type="protein sequence ID" value="GJQ11679.1"/>
    <property type="molecule type" value="Genomic_DNA"/>
</dbReference>
<accession>A0A9C7UQ80</accession>
<reference evidence="2" key="2">
    <citation type="submission" date="2022-01" db="EMBL/GenBank/DDBJ databases">
        <authorList>
            <person name="Hirooka S."/>
            <person name="Miyagishima S.Y."/>
        </authorList>
    </citation>
    <scope>NUCLEOTIDE SEQUENCE</scope>
    <source>
        <strain evidence="2">NBRC 102759</strain>
    </source>
</reference>
<dbReference type="InterPro" id="IPR018812">
    <property type="entry name" value="SAK_HAD"/>
</dbReference>
<organism evidence="2 3">
    <name type="scientific">Galdieria partita</name>
    <dbReference type="NCBI Taxonomy" id="83374"/>
    <lineage>
        <taxon>Eukaryota</taxon>
        <taxon>Rhodophyta</taxon>
        <taxon>Bangiophyceae</taxon>
        <taxon>Galdieriales</taxon>
        <taxon>Galdieriaceae</taxon>
        <taxon>Galdieria</taxon>
    </lineage>
</organism>
<proteinExistence type="predicted"/>
<evidence type="ECO:0000313" key="2">
    <source>
        <dbReference type="EMBL" id="GJQ11679.1"/>
    </source>
</evidence>
<evidence type="ECO:0000259" key="1">
    <source>
        <dbReference type="Pfam" id="PF10307"/>
    </source>
</evidence>
<dbReference type="Proteomes" id="UP001061958">
    <property type="component" value="Unassembled WGS sequence"/>
</dbReference>
<gene>
    <name evidence="2" type="ORF">GpartN1_g3470.t1</name>
</gene>
<protein>
    <recommendedName>
        <fullName evidence="1">Swiss Army Knife RNA repair protein HAD domain-containing protein</fullName>
    </recommendedName>
</protein>
<dbReference type="Pfam" id="PF10307">
    <property type="entry name" value="HAD_SAK_1"/>
    <property type="match status" value="1"/>
</dbReference>
<comment type="caution">
    <text evidence="2">The sequence shown here is derived from an EMBL/GenBank/DDBJ whole genome shotgun (WGS) entry which is preliminary data.</text>
</comment>
<dbReference type="AlphaFoldDB" id="A0A9C7UQ80"/>
<sequence length="222" mass="26033">MKTCNETIQLEISTLEKHILSHRTRESVQQLCVFDFDGTLVKTPCPEEGKEKYRQYYLQPWPFRSWWSRPESLLPPVISHPLPPELAISSVISQFRSLDQELTNLCIVLTGRSTTVRPQVLRITQELNLGILPWRVFCKPESLHWTTDTFTYKQQVLEEFAQRFGDIHRFIIYEDRLSQVNLFQSVLAPSVRKKFSIDTSLYLVKGDDIISYESRRALNIEK</sequence>
<keyword evidence="3" id="KW-1185">Reference proteome</keyword>
<reference evidence="2" key="1">
    <citation type="journal article" date="2022" name="Proc. Natl. Acad. Sci. U.S.A.">
        <title>Life cycle and functional genomics of the unicellular red alga Galdieria for elucidating algal and plant evolution and industrial use.</title>
        <authorList>
            <person name="Hirooka S."/>
            <person name="Itabashi T."/>
            <person name="Ichinose T.M."/>
            <person name="Onuma R."/>
            <person name="Fujiwara T."/>
            <person name="Yamashita S."/>
            <person name="Jong L.W."/>
            <person name="Tomita R."/>
            <person name="Iwane A.H."/>
            <person name="Miyagishima S.Y."/>
        </authorList>
    </citation>
    <scope>NUCLEOTIDE SEQUENCE</scope>
    <source>
        <strain evidence="2">NBRC 102759</strain>
    </source>
</reference>
<dbReference type="OrthoDB" id="5596992at2759"/>